<dbReference type="Proteomes" id="UP000237839">
    <property type="component" value="Unassembled WGS sequence"/>
</dbReference>
<dbReference type="InterPro" id="IPR058625">
    <property type="entry name" value="MdtA-like_BSH"/>
</dbReference>
<reference evidence="4 5" key="1">
    <citation type="submission" date="2018-02" db="EMBL/GenBank/DDBJ databases">
        <title>Solimicrobium silvestre gen. nov., sp. nov., isolated from alpine forest soil.</title>
        <authorList>
            <person name="Margesin R."/>
            <person name="Albuquerque L."/>
            <person name="Zhang D.-C."/>
            <person name="Froufe H.J.C."/>
            <person name="Severino R."/>
            <person name="Roxo I."/>
            <person name="Egas C."/>
            <person name="Da Costa M.S."/>
        </authorList>
    </citation>
    <scope>NUCLEOTIDE SEQUENCE [LARGE SCALE GENOMIC DNA]</scope>
    <source>
        <strain evidence="4 5">S20-91</strain>
    </source>
</reference>
<evidence type="ECO:0000256" key="2">
    <source>
        <dbReference type="SAM" id="Phobius"/>
    </source>
</evidence>
<dbReference type="Gene3D" id="2.40.30.170">
    <property type="match status" value="1"/>
</dbReference>
<dbReference type="Pfam" id="PF25917">
    <property type="entry name" value="BSH_RND"/>
    <property type="match status" value="1"/>
</dbReference>
<proteinExistence type="predicted"/>
<feature type="domain" description="Multidrug resistance protein MdtA-like barrel-sandwich hybrid" evidence="3">
    <location>
        <begin position="74"/>
        <end position="294"/>
    </location>
</feature>
<dbReference type="PANTHER" id="PTHR30386">
    <property type="entry name" value="MEMBRANE FUSION SUBUNIT OF EMRAB-TOLC MULTIDRUG EFFLUX PUMP"/>
    <property type="match status" value="1"/>
</dbReference>
<dbReference type="EMBL" id="PUGF01000001">
    <property type="protein sequence ID" value="PRC94883.1"/>
    <property type="molecule type" value="Genomic_DNA"/>
</dbReference>
<evidence type="ECO:0000313" key="4">
    <source>
        <dbReference type="EMBL" id="PRC94883.1"/>
    </source>
</evidence>
<comment type="caution">
    <text evidence="4">The sequence shown here is derived from an EMBL/GenBank/DDBJ whole genome shotgun (WGS) entry which is preliminary data.</text>
</comment>
<gene>
    <name evidence="4" type="ORF">S2091_0078</name>
</gene>
<dbReference type="InterPro" id="IPR050739">
    <property type="entry name" value="MFP"/>
</dbReference>
<dbReference type="Gene3D" id="2.40.50.100">
    <property type="match status" value="1"/>
</dbReference>
<feature type="coiled-coil region" evidence="1">
    <location>
        <begin position="137"/>
        <end position="171"/>
    </location>
</feature>
<accession>A0A2S9H4L0</accession>
<sequence length="446" mass="49029">MSMTEQTLFRSEVFTAQDDAWLGALHFAQPLSAWLIAGLALMVTAALIAFISVGTITKKARATGIIVPSSGSLTITAHNAGVLIHRHVEEGQQVHAGQTLFELSTERQGASGEITALVAQQLASRELSLATEQRLRINQDADKKRVLQERLQNLAAEATQLEHELILADRRQNLAQQSLHQFETLQQSGYVSLAQARQKQEELIDIDSRLSSLKRSKMQLQANQISLNSELTQLATTLASDLSQIKRAQASLQQEMLENQNRKTSFITAPQAGLITTITYQAGQAVSGGQSLATLIPVESISADSIISNKESSVSQLEAHLYLPSRTAGFVAVGQTVQIRYQAYPYQKFGLQKGKVTDVSTTPFAPNELPINLASTILSNAQQNMWGVNTNEALYRIKVQLNKQTIAAYGQEQFLKPGMTLEADVVQDSRKIWEWIVEPVLAVTQR</sequence>
<keyword evidence="1" id="KW-0175">Coiled coil</keyword>
<dbReference type="RefSeq" id="WP_105529800.1">
    <property type="nucleotide sequence ID" value="NZ_PUGF01000001.1"/>
</dbReference>
<dbReference type="PANTHER" id="PTHR30386:SF28">
    <property type="entry name" value="EXPORTED PROTEIN"/>
    <property type="match status" value="1"/>
</dbReference>
<feature type="transmembrane region" description="Helical" evidence="2">
    <location>
        <begin position="31"/>
        <end position="51"/>
    </location>
</feature>
<name>A0A2S9H4L0_9BURK</name>
<protein>
    <submittedName>
        <fullName evidence="4">HlyD family secretion protein</fullName>
    </submittedName>
</protein>
<evidence type="ECO:0000256" key="1">
    <source>
        <dbReference type="SAM" id="Coils"/>
    </source>
</evidence>
<dbReference type="InterPro" id="IPR011053">
    <property type="entry name" value="Single_hybrid_motif"/>
</dbReference>
<dbReference type="SUPFAM" id="SSF51230">
    <property type="entry name" value="Single hybrid motif"/>
    <property type="match status" value="1"/>
</dbReference>
<keyword evidence="5" id="KW-1185">Reference proteome</keyword>
<dbReference type="OrthoDB" id="9775513at2"/>
<evidence type="ECO:0000259" key="3">
    <source>
        <dbReference type="Pfam" id="PF25917"/>
    </source>
</evidence>
<keyword evidence="2" id="KW-0472">Membrane</keyword>
<dbReference type="PRINTS" id="PR01490">
    <property type="entry name" value="RTXTOXIND"/>
</dbReference>
<evidence type="ECO:0000313" key="5">
    <source>
        <dbReference type="Proteomes" id="UP000237839"/>
    </source>
</evidence>
<organism evidence="4 5">
    <name type="scientific">Solimicrobium silvestre</name>
    <dbReference type="NCBI Taxonomy" id="2099400"/>
    <lineage>
        <taxon>Bacteria</taxon>
        <taxon>Pseudomonadati</taxon>
        <taxon>Pseudomonadota</taxon>
        <taxon>Betaproteobacteria</taxon>
        <taxon>Burkholderiales</taxon>
        <taxon>Oxalobacteraceae</taxon>
        <taxon>Solimicrobium</taxon>
    </lineage>
</organism>
<keyword evidence="2" id="KW-1133">Transmembrane helix</keyword>
<keyword evidence="2" id="KW-0812">Transmembrane</keyword>
<dbReference type="AlphaFoldDB" id="A0A2S9H4L0"/>